<evidence type="ECO:0000259" key="6">
    <source>
        <dbReference type="Pfam" id="PF06271"/>
    </source>
</evidence>
<evidence type="ECO:0000313" key="8">
    <source>
        <dbReference type="Proteomes" id="UP000236286"/>
    </source>
</evidence>
<dbReference type="EMBL" id="PDZR01000008">
    <property type="protein sequence ID" value="PNG26301.1"/>
    <property type="molecule type" value="Genomic_DNA"/>
</dbReference>
<dbReference type="InterPro" id="IPR010432">
    <property type="entry name" value="RDD"/>
</dbReference>
<keyword evidence="4 5" id="KW-0472">Membrane</keyword>
<name>A0A2J7THQ3_METSI</name>
<sequence length="157" mass="17140">MSNLDQFDRVAVGSAPYLPANLPPAAFSGVLTRRVAAFFLDFILVSIFSVAIWFALALLTFGLSVLLLPPIFPFVAFFYNGLTVSGPNMATPGMRAMDLELRTVDGQRAPFLIAAAHAVLFYISTMFMPIFLVALVTDGKRCLHDILAGVIMTRRPI</sequence>
<organism evidence="7 8">
    <name type="scientific">Methylocella silvestris</name>
    <dbReference type="NCBI Taxonomy" id="199596"/>
    <lineage>
        <taxon>Bacteria</taxon>
        <taxon>Pseudomonadati</taxon>
        <taxon>Pseudomonadota</taxon>
        <taxon>Alphaproteobacteria</taxon>
        <taxon>Hyphomicrobiales</taxon>
        <taxon>Beijerinckiaceae</taxon>
        <taxon>Methylocella</taxon>
    </lineage>
</organism>
<evidence type="ECO:0000256" key="1">
    <source>
        <dbReference type="ARBA" id="ARBA00004141"/>
    </source>
</evidence>
<evidence type="ECO:0000256" key="3">
    <source>
        <dbReference type="ARBA" id="ARBA00022989"/>
    </source>
</evidence>
<proteinExistence type="predicted"/>
<dbReference type="Pfam" id="PF06271">
    <property type="entry name" value="RDD"/>
    <property type="match status" value="1"/>
</dbReference>
<comment type="subcellular location">
    <subcellularLocation>
        <location evidence="1">Membrane</location>
        <topology evidence="1">Multi-pass membrane protein</topology>
    </subcellularLocation>
</comment>
<feature type="transmembrane region" description="Helical" evidence="5">
    <location>
        <begin position="71"/>
        <end position="90"/>
    </location>
</feature>
<keyword evidence="2 5" id="KW-0812">Transmembrane</keyword>
<protein>
    <submittedName>
        <fullName evidence="7">Transporter</fullName>
    </submittedName>
</protein>
<keyword evidence="3 5" id="KW-1133">Transmembrane helix</keyword>
<reference evidence="7 8" key="1">
    <citation type="submission" date="2017-10" db="EMBL/GenBank/DDBJ databases">
        <title>Genome announcement of Methylocella silvestris TVC from permafrost.</title>
        <authorList>
            <person name="Wang J."/>
            <person name="Geng K."/>
            <person name="Ul-Haque F."/>
            <person name="Crombie A.T."/>
            <person name="Street L.E."/>
            <person name="Wookey P.A."/>
            <person name="Murrell J.C."/>
            <person name="Pratscher J."/>
        </authorList>
    </citation>
    <scope>NUCLEOTIDE SEQUENCE [LARGE SCALE GENOMIC DNA]</scope>
    <source>
        <strain evidence="7 8">TVC</strain>
    </source>
</reference>
<dbReference type="Proteomes" id="UP000236286">
    <property type="component" value="Unassembled WGS sequence"/>
</dbReference>
<evidence type="ECO:0000256" key="4">
    <source>
        <dbReference type="ARBA" id="ARBA00023136"/>
    </source>
</evidence>
<dbReference type="RefSeq" id="WP_102843466.1">
    <property type="nucleotide sequence ID" value="NZ_PDZR01000008.1"/>
</dbReference>
<evidence type="ECO:0000313" key="7">
    <source>
        <dbReference type="EMBL" id="PNG26301.1"/>
    </source>
</evidence>
<feature type="transmembrane region" description="Helical" evidence="5">
    <location>
        <begin position="111"/>
        <end position="136"/>
    </location>
</feature>
<comment type="caution">
    <text evidence="7">The sequence shown here is derived from an EMBL/GenBank/DDBJ whole genome shotgun (WGS) entry which is preliminary data.</text>
</comment>
<gene>
    <name evidence="7" type="ORF">CR492_09305</name>
</gene>
<feature type="transmembrane region" description="Helical" evidence="5">
    <location>
        <begin position="38"/>
        <end position="65"/>
    </location>
</feature>
<dbReference type="AlphaFoldDB" id="A0A2J7THQ3"/>
<feature type="domain" description="RDD" evidence="6">
    <location>
        <begin position="31"/>
        <end position="149"/>
    </location>
</feature>
<accession>A0A2J7THQ3</accession>
<evidence type="ECO:0000256" key="2">
    <source>
        <dbReference type="ARBA" id="ARBA00022692"/>
    </source>
</evidence>
<dbReference type="GO" id="GO:0016020">
    <property type="term" value="C:membrane"/>
    <property type="evidence" value="ECO:0007669"/>
    <property type="project" value="UniProtKB-SubCell"/>
</dbReference>
<evidence type="ECO:0000256" key="5">
    <source>
        <dbReference type="SAM" id="Phobius"/>
    </source>
</evidence>
<dbReference type="OrthoDB" id="7270324at2"/>